<evidence type="ECO:0000313" key="2">
    <source>
        <dbReference type="Proteomes" id="UP000595437"/>
    </source>
</evidence>
<dbReference type="PANTHER" id="PTHR46068">
    <property type="entry name" value="PROTEIN CBG27172"/>
    <property type="match status" value="1"/>
</dbReference>
<dbReference type="PANTHER" id="PTHR46068:SF1">
    <property type="entry name" value="TRANSPOSASE IS30-LIKE HTH DOMAIN-CONTAINING PROTEIN"/>
    <property type="match status" value="1"/>
</dbReference>
<dbReference type="Proteomes" id="UP000595437">
    <property type="component" value="Chromosome 3"/>
</dbReference>
<reference evidence="2" key="1">
    <citation type="submission" date="2021-01" db="EMBL/GenBank/DDBJ databases">
        <title>Caligus Genome Assembly.</title>
        <authorList>
            <person name="Gallardo-Escarate C."/>
        </authorList>
    </citation>
    <scope>NUCLEOTIDE SEQUENCE [LARGE SCALE GENOMIC DNA]</scope>
</reference>
<accession>A0A7T8HLD8</accession>
<dbReference type="GO" id="GO:0003676">
    <property type="term" value="F:nucleic acid binding"/>
    <property type="evidence" value="ECO:0007669"/>
    <property type="project" value="InterPro"/>
</dbReference>
<gene>
    <name evidence="1" type="ORF">FKW44_004290</name>
</gene>
<name>A0A7T8HLD8_CALRO</name>
<dbReference type="EMBL" id="CP045892">
    <property type="protein sequence ID" value="QQP52213.1"/>
    <property type="molecule type" value="Genomic_DNA"/>
</dbReference>
<dbReference type="OrthoDB" id="6403936at2759"/>
<evidence type="ECO:0000313" key="1">
    <source>
        <dbReference type="EMBL" id="QQP52213.1"/>
    </source>
</evidence>
<dbReference type="InterPro" id="IPR036397">
    <property type="entry name" value="RNaseH_sf"/>
</dbReference>
<dbReference type="Gene3D" id="3.30.420.10">
    <property type="entry name" value="Ribonuclease H-like superfamily/Ribonuclease H"/>
    <property type="match status" value="2"/>
</dbReference>
<proteinExistence type="predicted"/>
<protein>
    <submittedName>
        <fullName evidence="1">Transposable element tcb2 transposase</fullName>
    </submittedName>
</protein>
<organism evidence="1 2">
    <name type="scientific">Caligus rogercresseyi</name>
    <name type="common">Sea louse</name>
    <dbReference type="NCBI Taxonomy" id="217165"/>
    <lineage>
        <taxon>Eukaryota</taxon>
        <taxon>Metazoa</taxon>
        <taxon>Ecdysozoa</taxon>
        <taxon>Arthropoda</taxon>
        <taxon>Crustacea</taxon>
        <taxon>Multicrustacea</taxon>
        <taxon>Hexanauplia</taxon>
        <taxon>Copepoda</taxon>
        <taxon>Siphonostomatoida</taxon>
        <taxon>Caligidae</taxon>
        <taxon>Caligus</taxon>
    </lineage>
</organism>
<sequence length="327" mass="37247">MVEEKRHAMFASFHAGRSPKEVIEFFIYPKSTVYDQWKAWNSFKKNDAHRKKRSWFLGATRTDEFVAEVKRKVNEDGNKSYTKLAAEMGYSKPTIANTIKKDLGYSSYKKRHRMILMEGTRESRRLKPAALLNNLKHETAGLLRFFSNEIFLSQDQNSNRQNDRWICQNVDEVPVVKHTKFPSSVMVLGVISSEGDVMPPHFFEKGLKVNTVIYIDVMKNVVKPWMDLVANGRPYGDPGVAIGEPSLPLEPGLVAPQLPDCNPLDYFFWGMIENKTNKHTHNTLDSLKAAIVEEFANMKKDVVAKACGRFKHRLGMVVAADGGHIKK</sequence>
<dbReference type="AlphaFoldDB" id="A0A7T8HLD8"/>
<keyword evidence="2" id="KW-1185">Reference proteome</keyword>